<evidence type="ECO:0008006" key="6">
    <source>
        <dbReference type="Google" id="ProtNLM"/>
    </source>
</evidence>
<keyword evidence="1" id="KW-0324">Glycolysis</keyword>
<evidence type="ECO:0000256" key="1">
    <source>
        <dbReference type="ARBA" id="ARBA00023152"/>
    </source>
</evidence>
<dbReference type="GO" id="GO:0005737">
    <property type="term" value="C:cytoplasm"/>
    <property type="evidence" value="ECO:0007669"/>
    <property type="project" value="TreeGrafter"/>
</dbReference>
<keyword evidence="2" id="KW-0413">Isomerase</keyword>
<sequence>MALKNIYLIRHGQSAENESGILSDGTAPLTAQGRQEATTVAARVQTLKPDTLMASHYLRAQQTAATISEATGLPVETYDFLFENRYPSWTIGKHHRAPDVLESALYIHDQYVEEDFKQDDAESFAELKERGQKTLSLLAAHSGQNIVVVSHGLFIRFLVGLMIFGNEFTGREFKALIHGFNTKNTGVTWCLYDESFHAKPWRLMTWNDHEHLAETNE</sequence>
<dbReference type="SUPFAM" id="SSF53254">
    <property type="entry name" value="Phosphoglycerate mutase-like"/>
    <property type="match status" value="1"/>
</dbReference>
<dbReference type="InterPro" id="IPR013078">
    <property type="entry name" value="His_Pase_superF_clade-1"/>
</dbReference>
<feature type="binding site" evidence="3">
    <location>
        <position position="59"/>
    </location>
    <ligand>
        <name>substrate</name>
    </ligand>
</feature>
<dbReference type="GO" id="GO:0016791">
    <property type="term" value="F:phosphatase activity"/>
    <property type="evidence" value="ECO:0007669"/>
    <property type="project" value="TreeGrafter"/>
</dbReference>
<dbReference type="STRING" id="1802439.A2589_03540"/>
<gene>
    <name evidence="4" type="ORF">A2589_03540</name>
</gene>
<dbReference type="AlphaFoldDB" id="A0A1G2QFB2"/>
<dbReference type="Gene3D" id="3.40.50.1240">
    <property type="entry name" value="Phosphoglycerate mutase-like"/>
    <property type="match status" value="1"/>
</dbReference>
<reference evidence="4 5" key="1">
    <citation type="journal article" date="2016" name="Nat. Commun.">
        <title>Thousands of microbial genomes shed light on interconnected biogeochemical processes in an aquifer system.</title>
        <authorList>
            <person name="Anantharaman K."/>
            <person name="Brown C.T."/>
            <person name="Hug L.A."/>
            <person name="Sharon I."/>
            <person name="Castelle C.J."/>
            <person name="Probst A.J."/>
            <person name="Thomas B.C."/>
            <person name="Singh A."/>
            <person name="Wilkins M.J."/>
            <person name="Karaoz U."/>
            <person name="Brodie E.L."/>
            <person name="Williams K.H."/>
            <person name="Hubbard S.S."/>
            <person name="Banfield J.F."/>
        </authorList>
    </citation>
    <scope>NUCLEOTIDE SEQUENCE [LARGE SCALE GENOMIC DNA]</scope>
</reference>
<dbReference type="Pfam" id="PF00300">
    <property type="entry name" value="His_Phos_1"/>
    <property type="match status" value="1"/>
</dbReference>
<accession>A0A1G2QFB2</accession>
<dbReference type="InterPro" id="IPR001345">
    <property type="entry name" value="PG/BPGM_mutase_AS"/>
</dbReference>
<evidence type="ECO:0000256" key="3">
    <source>
        <dbReference type="PIRSR" id="PIRSR613078-2"/>
    </source>
</evidence>
<feature type="binding site" evidence="3">
    <location>
        <begin position="10"/>
        <end position="17"/>
    </location>
    <ligand>
        <name>substrate</name>
    </ligand>
</feature>
<dbReference type="SMART" id="SM00855">
    <property type="entry name" value="PGAM"/>
    <property type="match status" value="1"/>
</dbReference>
<organism evidence="4 5">
    <name type="scientific">Candidatus Vogelbacteria bacterium RIFOXYD1_FULL_46_19</name>
    <dbReference type="NCBI Taxonomy" id="1802439"/>
    <lineage>
        <taxon>Bacteria</taxon>
        <taxon>Candidatus Vogeliibacteriota</taxon>
    </lineage>
</organism>
<evidence type="ECO:0000313" key="5">
    <source>
        <dbReference type="Proteomes" id="UP000177838"/>
    </source>
</evidence>
<dbReference type="CDD" id="cd07067">
    <property type="entry name" value="HP_PGM_like"/>
    <property type="match status" value="1"/>
</dbReference>
<protein>
    <recommendedName>
        <fullName evidence="6">Phosphoglycerate mutase</fullName>
    </recommendedName>
</protein>
<dbReference type="PANTHER" id="PTHR48100:SF1">
    <property type="entry name" value="HISTIDINE PHOSPHATASE FAMILY PROTEIN-RELATED"/>
    <property type="match status" value="1"/>
</dbReference>
<dbReference type="EMBL" id="MHTK01000008">
    <property type="protein sequence ID" value="OHA59256.1"/>
    <property type="molecule type" value="Genomic_DNA"/>
</dbReference>
<dbReference type="InterPro" id="IPR050275">
    <property type="entry name" value="PGM_Phosphatase"/>
</dbReference>
<dbReference type="InterPro" id="IPR029033">
    <property type="entry name" value="His_PPase_superfam"/>
</dbReference>
<dbReference type="Proteomes" id="UP000177838">
    <property type="component" value="Unassembled WGS sequence"/>
</dbReference>
<comment type="caution">
    <text evidence="4">The sequence shown here is derived from an EMBL/GenBank/DDBJ whole genome shotgun (WGS) entry which is preliminary data.</text>
</comment>
<name>A0A1G2QFB2_9BACT</name>
<dbReference type="PANTHER" id="PTHR48100">
    <property type="entry name" value="BROAD-SPECIFICITY PHOSPHATASE YOR283W-RELATED"/>
    <property type="match status" value="1"/>
</dbReference>
<evidence type="ECO:0000256" key="2">
    <source>
        <dbReference type="ARBA" id="ARBA00023235"/>
    </source>
</evidence>
<proteinExistence type="predicted"/>
<evidence type="ECO:0000313" key="4">
    <source>
        <dbReference type="EMBL" id="OHA59256.1"/>
    </source>
</evidence>
<dbReference type="PROSITE" id="PS00175">
    <property type="entry name" value="PG_MUTASE"/>
    <property type="match status" value="1"/>
</dbReference>